<sequence length="178" mass="20017">MNINYYQGVMYLRALMISADNFEDLELFYPLYRLKEEGVTVKVASMREGKITGKHGYPVDVDLTLDEVKPDEFDMLVLPGGRAPEKVRLDKNALEIARFFFHQNKPVGAICHGVQTLISAGVIEGRRATCYIGIRDDLISAGAHYEDKEVVVDGNLITSRDPDDLPAFGRELIKILKK</sequence>
<feature type="domain" description="DJ-1/PfpI" evidence="2">
    <location>
        <begin position="13"/>
        <end position="174"/>
    </location>
</feature>
<evidence type="ECO:0000313" key="4">
    <source>
        <dbReference type="Proteomes" id="UP000027153"/>
    </source>
</evidence>
<protein>
    <submittedName>
        <fullName evidence="3">PfpI peptidase</fullName>
    </submittedName>
</protein>
<dbReference type="EMBL" id="JMIY01000007">
    <property type="protein sequence ID" value="KCZ70899.1"/>
    <property type="molecule type" value="Genomic_DNA"/>
</dbReference>
<keyword evidence="4" id="KW-1185">Reference proteome</keyword>
<comment type="similarity">
    <text evidence="1">Belongs to the peptidase C56 family.</text>
</comment>
<dbReference type="PROSITE" id="PS51276">
    <property type="entry name" value="PEPTIDASE_C56_PFPI"/>
    <property type="match status" value="1"/>
</dbReference>
<accession>A0A062V527</accession>
<dbReference type="Pfam" id="PF01965">
    <property type="entry name" value="DJ-1_PfpI"/>
    <property type="match status" value="1"/>
</dbReference>
<proteinExistence type="inferred from homology"/>
<evidence type="ECO:0000313" key="3">
    <source>
        <dbReference type="EMBL" id="KCZ70899.1"/>
    </source>
</evidence>
<dbReference type="PATRIC" id="fig|1392998.3.peg.3226"/>
<dbReference type="NCBIfam" id="TIGR01382">
    <property type="entry name" value="PfpI"/>
    <property type="match status" value="1"/>
</dbReference>
<comment type="caution">
    <text evidence="3">The sequence shown here is derived from an EMBL/GenBank/DDBJ whole genome shotgun (WGS) entry which is preliminary data.</text>
</comment>
<dbReference type="InterPro" id="IPR006286">
    <property type="entry name" value="C56_PfpI-like"/>
</dbReference>
<dbReference type="AlphaFoldDB" id="A0A062V527"/>
<dbReference type="Gene3D" id="3.40.50.880">
    <property type="match status" value="1"/>
</dbReference>
<dbReference type="CDD" id="cd03134">
    <property type="entry name" value="GATase1_PfpI_like"/>
    <property type="match status" value="1"/>
</dbReference>
<organism evidence="3 4">
    <name type="scientific">Candidatus Methanoperedens nitratireducens</name>
    <dbReference type="NCBI Taxonomy" id="1392998"/>
    <lineage>
        <taxon>Archaea</taxon>
        <taxon>Methanobacteriati</taxon>
        <taxon>Methanobacteriota</taxon>
        <taxon>Stenosarchaea group</taxon>
        <taxon>Methanomicrobia</taxon>
        <taxon>Methanosarcinales</taxon>
        <taxon>ANME-2 cluster</taxon>
        <taxon>Candidatus Methanoperedentaceae</taxon>
        <taxon>Candidatus Methanoperedens</taxon>
    </lineage>
</organism>
<gene>
    <name evidence="3" type="ORF">ANME2D_02925</name>
</gene>
<evidence type="ECO:0000256" key="1">
    <source>
        <dbReference type="ARBA" id="ARBA00008542"/>
    </source>
</evidence>
<dbReference type="InterPro" id="IPR029062">
    <property type="entry name" value="Class_I_gatase-like"/>
</dbReference>
<dbReference type="SUPFAM" id="SSF52317">
    <property type="entry name" value="Class I glutamine amidotransferase-like"/>
    <property type="match status" value="1"/>
</dbReference>
<dbReference type="InterPro" id="IPR002818">
    <property type="entry name" value="DJ-1/PfpI"/>
</dbReference>
<dbReference type="Proteomes" id="UP000027153">
    <property type="component" value="Unassembled WGS sequence"/>
</dbReference>
<dbReference type="PANTHER" id="PTHR42733:SF2">
    <property type="entry name" value="DJ-1_THIJ_PFPI FAMILY PROTEIN"/>
    <property type="match status" value="1"/>
</dbReference>
<reference evidence="3 4" key="1">
    <citation type="journal article" date="2013" name="Nature">
        <title>Anaerobic oxidation of methane coupled to nitrate reduction in a novel archaeal lineage.</title>
        <authorList>
            <person name="Haroon M.F."/>
            <person name="Hu S."/>
            <person name="Shi Y."/>
            <person name="Imelfort M."/>
            <person name="Keller J."/>
            <person name="Hugenholtz P."/>
            <person name="Yuan Z."/>
            <person name="Tyson G.W."/>
        </authorList>
    </citation>
    <scope>NUCLEOTIDE SEQUENCE [LARGE SCALE GENOMIC DNA]</scope>
    <source>
        <strain evidence="3 4">ANME-2d</strain>
    </source>
</reference>
<name>A0A062V527_9EURY</name>
<dbReference type="PANTHER" id="PTHR42733">
    <property type="entry name" value="DJ-1 PROTEIN"/>
    <property type="match status" value="1"/>
</dbReference>
<evidence type="ECO:0000259" key="2">
    <source>
        <dbReference type="Pfam" id="PF01965"/>
    </source>
</evidence>